<reference evidence="8" key="1">
    <citation type="submission" date="2022-11" db="EMBL/GenBank/DDBJ databases">
        <title>Minimal conservation of predation-associated metabolite biosynthetic gene clusters underscores biosynthetic potential of Myxococcota including descriptions for ten novel species: Archangium lansinium sp. nov., Myxococcus landrumus sp. nov., Nannocystis bai.</title>
        <authorList>
            <person name="Ahearne A."/>
            <person name="Stevens C."/>
            <person name="Dowd S."/>
        </authorList>
    </citation>
    <scope>NUCLEOTIDE SEQUENCE</scope>
    <source>
        <strain evidence="8">Fl3</strain>
    </source>
</reference>
<dbReference type="PRINTS" id="PR00506">
    <property type="entry name" value="D21N6MTFRASE"/>
</dbReference>
<evidence type="ECO:0000256" key="3">
    <source>
        <dbReference type="ARBA" id="ARBA00022603"/>
    </source>
</evidence>
<gene>
    <name evidence="8" type="ORF">O0S08_04240</name>
</gene>
<name>A0ABY7H7V8_9BACT</name>
<proteinExistence type="inferred from homology"/>
<keyword evidence="4" id="KW-0808">Transferase</keyword>
<organism evidence="8 9">
    <name type="scientific">Nannocystis punicea</name>
    <dbReference type="NCBI Taxonomy" id="2995304"/>
    <lineage>
        <taxon>Bacteria</taxon>
        <taxon>Pseudomonadati</taxon>
        <taxon>Myxococcota</taxon>
        <taxon>Polyangia</taxon>
        <taxon>Nannocystales</taxon>
        <taxon>Nannocystaceae</taxon>
        <taxon>Nannocystis</taxon>
    </lineage>
</organism>
<dbReference type="EMBL" id="CP114040">
    <property type="protein sequence ID" value="WAS95348.1"/>
    <property type="molecule type" value="Genomic_DNA"/>
</dbReference>
<dbReference type="Pfam" id="PF01555">
    <property type="entry name" value="N6_N4_Mtase"/>
    <property type="match status" value="2"/>
</dbReference>
<dbReference type="InterPro" id="IPR002052">
    <property type="entry name" value="DNA_methylase_N6_adenine_CS"/>
</dbReference>
<protein>
    <recommendedName>
        <fullName evidence="2">site-specific DNA-methyltransferase (adenine-specific)</fullName>
        <ecNumber evidence="2">2.1.1.72</ecNumber>
    </recommendedName>
</protein>
<evidence type="ECO:0000256" key="2">
    <source>
        <dbReference type="ARBA" id="ARBA00011900"/>
    </source>
</evidence>
<feature type="domain" description="DNA methylase N-4/N-6" evidence="7">
    <location>
        <begin position="308"/>
        <end position="386"/>
    </location>
</feature>
<dbReference type="InterPro" id="IPR002295">
    <property type="entry name" value="N4/N6-MTase_EcoPI_Mod-like"/>
</dbReference>
<evidence type="ECO:0000313" key="8">
    <source>
        <dbReference type="EMBL" id="WAS95348.1"/>
    </source>
</evidence>
<comment type="similarity">
    <text evidence="1">Belongs to the N(4)/N(6)-methyltransferase family.</text>
</comment>
<keyword evidence="5" id="KW-0949">S-adenosyl-L-methionine</keyword>
<evidence type="ECO:0000256" key="6">
    <source>
        <dbReference type="ARBA" id="ARBA00047942"/>
    </source>
</evidence>
<dbReference type="PROSITE" id="PS00092">
    <property type="entry name" value="N6_MTASE"/>
    <property type="match status" value="1"/>
</dbReference>
<dbReference type="InterPro" id="IPR029063">
    <property type="entry name" value="SAM-dependent_MTases_sf"/>
</dbReference>
<dbReference type="EC" id="2.1.1.72" evidence="2"/>
<evidence type="ECO:0000313" key="9">
    <source>
        <dbReference type="Proteomes" id="UP001164459"/>
    </source>
</evidence>
<keyword evidence="3" id="KW-0489">Methyltransferase</keyword>
<keyword evidence="9" id="KW-1185">Reference proteome</keyword>
<feature type="domain" description="DNA methylase N-4/N-6" evidence="7">
    <location>
        <begin position="65"/>
        <end position="175"/>
    </location>
</feature>
<evidence type="ECO:0000256" key="1">
    <source>
        <dbReference type="ARBA" id="ARBA00006594"/>
    </source>
</evidence>
<sequence>MPARGRPQLAPAEEALTPAPVLREDLALGHRAAQAGPDELVDNRLIRGDNLAVLRALEPEFAGRVQCVYIDPPYNTGQVFAHYDDGLEHGRWLALMRERLVVLRRLLTDSGTLFVHIDDNELAYLITVADEVFGRANRIAVITFKQSSVSGPKAVNAGFVSTASFIVVYARQRGAWRAGRVHAATARDARYSRWIDNIDDSPERWRLVPLRQAFARASGLDLRSLRGGALEAELEAFVLDSPHRVVRTARIAARDVGEPARQVLARSAAEPGVVLRAERPGREDMYFLGGEQLIFYSAKVREVDGRRVTAQALSTIWDDLLPNNLHKEGGVEFSHGKKPELLLKRCLDVATAPGDLVLDCFAGSGTTAAVAHKMRRRWLAVELGPHAETHCLPRLRAVIDGDDPSGATAATGWRGGGGFRFFRLAAPPGPDAG</sequence>
<dbReference type="RefSeq" id="WP_269037680.1">
    <property type="nucleotide sequence ID" value="NZ_CP114040.1"/>
</dbReference>
<evidence type="ECO:0000256" key="4">
    <source>
        <dbReference type="ARBA" id="ARBA00022679"/>
    </source>
</evidence>
<dbReference type="SUPFAM" id="SSF53335">
    <property type="entry name" value="S-adenosyl-L-methionine-dependent methyltransferases"/>
    <property type="match status" value="1"/>
</dbReference>
<evidence type="ECO:0000259" key="7">
    <source>
        <dbReference type="Pfam" id="PF01555"/>
    </source>
</evidence>
<comment type="catalytic activity">
    <reaction evidence="6">
        <text>a 2'-deoxyadenosine in DNA + S-adenosyl-L-methionine = an N(6)-methyl-2'-deoxyadenosine in DNA + S-adenosyl-L-homocysteine + H(+)</text>
        <dbReference type="Rhea" id="RHEA:15197"/>
        <dbReference type="Rhea" id="RHEA-COMP:12418"/>
        <dbReference type="Rhea" id="RHEA-COMP:12419"/>
        <dbReference type="ChEBI" id="CHEBI:15378"/>
        <dbReference type="ChEBI" id="CHEBI:57856"/>
        <dbReference type="ChEBI" id="CHEBI:59789"/>
        <dbReference type="ChEBI" id="CHEBI:90615"/>
        <dbReference type="ChEBI" id="CHEBI:90616"/>
        <dbReference type="EC" id="2.1.1.72"/>
    </reaction>
</comment>
<dbReference type="Proteomes" id="UP001164459">
    <property type="component" value="Chromosome"/>
</dbReference>
<dbReference type="Gene3D" id="3.40.50.150">
    <property type="entry name" value="Vaccinia Virus protein VP39"/>
    <property type="match status" value="1"/>
</dbReference>
<evidence type="ECO:0000256" key="5">
    <source>
        <dbReference type="ARBA" id="ARBA00022691"/>
    </source>
</evidence>
<dbReference type="InterPro" id="IPR002941">
    <property type="entry name" value="DNA_methylase_N4/N6"/>
</dbReference>
<accession>A0ABY7H7V8</accession>